<dbReference type="EMBL" id="MU857134">
    <property type="protein sequence ID" value="KAK4149685.1"/>
    <property type="molecule type" value="Genomic_DNA"/>
</dbReference>
<proteinExistence type="predicted"/>
<protein>
    <submittedName>
        <fullName evidence="1">Uncharacterized protein</fullName>
    </submittedName>
</protein>
<reference evidence="1" key="2">
    <citation type="submission" date="2023-05" db="EMBL/GenBank/DDBJ databases">
        <authorList>
            <consortium name="Lawrence Berkeley National Laboratory"/>
            <person name="Steindorff A."/>
            <person name="Hensen N."/>
            <person name="Bonometti L."/>
            <person name="Westerberg I."/>
            <person name="Brannstrom I.O."/>
            <person name="Guillou S."/>
            <person name="Cros-Aarteil S."/>
            <person name="Calhoun S."/>
            <person name="Haridas S."/>
            <person name="Kuo A."/>
            <person name="Mondo S."/>
            <person name="Pangilinan J."/>
            <person name="Riley R."/>
            <person name="Labutti K."/>
            <person name="Andreopoulos B."/>
            <person name="Lipzen A."/>
            <person name="Chen C."/>
            <person name="Yanf M."/>
            <person name="Daum C."/>
            <person name="Ng V."/>
            <person name="Clum A."/>
            <person name="Ohm R."/>
            <person name="Martin F."/>
            <person name="Silar P."/>
            <person name="Natvig D."/>
            <person name="Lalanne C."/>
            <person name="Gautier V."/>
            <person name="Ament-Velasquez S.L."/>
            <person name="Kruys A."/>
            <person name="Hutchinson M.I."/>
            <person name="Powell A.J."/>
            <person name="Barry K."/>
            <person name="Miller A.N."/>
            <person name="Grigoriev I.V."/>
            <person name="Debuchy R."/>
            <person name="Gladieux P."/>
            <person name="Thoren M.H."/>
            <person name="Johannesson H."/>
        </authorList>
    </citation>
    <scope>NUCLEOTIDE SEQUENCE</scope>
    <source>
        <strain evidence="1">CBS 538.74</strain>
    </source>
</reference>
<dbReference type="AlphaFoldDB" id="A0AAN6VFQ8"/>
<dbReference type="InterPro" id="IPR011043">
    <property type="entry name" value="Gal_Oxase/kelch_b-propeller"/>
</dbReference>
<reference evidence="1" key="1">
    <citation type="journal article" date="2023" name="Mol. Phylogenet. Evol.">
        <title>Genome-scale phylogeny and comparative genomics of the fungal order Sordariales.</title>
        <authorList>
            <person name="Hensen N."/>
            <person name="Bonometti L."/>
            <person name="Westerberg I."/>
            <person name="Brannstrom I.O."/>
            <person name="Guillou S."/>
            <person name="Cros-Aarteil S."/>
            <person name="Calhoun S."/>
            <person name="Haridas S."/>
            <person name="Kuo A."/>
            <person name="Mondo S."/>
            <person name="Pangilinan J."/>
            <person name="Riley R."/>
            <person name="LaButti K."/>
            <person name="Andreopoulos B."/>
            <person name="Lipzen A."/>
            <person name="Chen C."/>
            <person name="Yan M."/>
            <person name="Daum C."/>
            <person name="Ng V."/>
            <person name="Clum A."/>
            <person name="Steindorff A."/>
            <person name="Ohm R.A."/>
            <person name="Martin F."/>
            <person name="Silar P."/>
            <person name="Natvig D.O."/>
            <person name="Lalanne C."/>
            <person name="Gautier V."/>
            <person name="Ament-Velasquez S.L."/>
            <person name="Kruys A."/>
            <person name="Hutchinson M.I."/>
            <person name="Powell A.J."/>
            <person name="Barry K."/>
            <person name="Miller A.N."/>
            <person name="Grigoriev I.V."/>
            <person name="Debuchy R."/>
            <person name="Gladieux P."/>
            <person name="Hiltunen Thoren M."/>
            <person name="Johannesson H."/>
        </authorList>
    </citation>
    <scope>NUCLEOTIDE SEQUENCE</scope>
    <source>
        <strain evidence="1">CBS 538.74</strain>
    </source>
</reference>
<sequence length="232" mass="26258">MGPFCARDKLGHRAFLEEPGFTFYRFGRTETMLPDGRLVYIGGEHEDYCYPDFFIYNDVVVVRGHSDGWAKAEAKVDAGLVPFSDQPMERLDYIKMDIMRNLPTHAAAVEGASPDEIDIYGYPTDVFPPTDFHTATYYKDENSGREYIYIIGGVGYKSGPHRQATLVHRLDLQDFSIQRLETAGEMPPPEKLKSTTRQGDTISFEPGDPAGLPPGWDQYVLSLTDMRWSKVE</sequence>
<keyword evidence="2" id="KW-1185">Reference proteome</keyword>
<dbReference type="SUPFAM" id="SSF50965">
    <property type="entry name" value="Galactose oxidase, central domain"/>
    <property type="match status" value="1"/>
</dbReference>
<evidence type="ECO:0000313" key="1">
    <source>
        <dbReference type="EMBL" id="KAK4149685.1"/>
    </source>
</evidence>
<accession>A0AAN6VFQ8</accession>
<evidence type="ECO:0000313" key="2">
    <source>
        <dbReference type="Proteomes" id="UP001302745"/>
    </source>
</evidence>
<comment type="caution">
    <text evidence="1">The sequence shown here is derived from an EMBL/GenBank/DDBJ whole genome shotgun (WGS) entry which is preliminary data.</text>
</comment>
<gene>
    <name evidence="1" type="ORF">C8A00DRAFT_18659</name>
</gene>
<name>A0AAN6VFQ8_9PEZI</name>
<organism evidence="1 2">
    <name type="scientific">Chaetomidium leptoderma</name>
    <dbReference type="NCBI Taxonomy" id="669021"/>
    <lineage>
        <taxon>Eukaryota</taxon>
        <taxon>Fungi</taxon>
        <taxon>Dikarya</taxon>
        <taxon>Ascomycota</taxon>
        <taxon>Pezizomycotina</taxon>
        <taxon>Sordariomycetes</taxon>
        <taxon>Sordariomycetidae</taxon>
        <taxon>Sordariales</taxon>
        <taxon>Chaetomiaceae</taxon>
        <taxon>Chaetomidium</taxon>
    </lineage>
</organism>
<dbReference type="Proteomes" id="UP001302745">
    <property type="component" value="Unassembled WGS sequence"/>
</dbReference>